<dbReference type="Pfam" id="PF00067">
    <property type="entry name" value="p450"/>
    <property type="match status" value="1"/>
</dbReference>
<evidence type="ECO:0000256" key="4">
    <source>
        <dbReference type="ARBA" id="ARBA00022989"/>
    </source>
</evidence>
<evidence type="ECO:0008006" key="9">
    <source>
        <dbReference type="Google" id="ProtNLM"/>
    </source>
</evidence>
<gene>
    <name evidence="7" type="ORF">URODEC1_LOCUS57357</name>
</gene>
<keyword evidence="4" id="KW-1133">Transmembrane helix</keyword>
<keyword evidence="5" id="KW-0472">Membrane</keyword>
<dbReference type="Proteomes" id="UP001497457">
    <property type="component" value="Chromosome 22rd"/>
</dbReference>
<evidence type="ECO:0000313" key="8">
    <source>
        <dbReference type="Proteomes" id="UP001497457"/>
    </source>
</evidence>
<keyword evidence="2" id="KW-0812">Transmembrane</keyword>
<dbReference type="SUPFAM" id="SSF48264">
    <property type="entry name" value="Cytochrome P450"/>
    <property type="match status" value="1"/>
</dbReference>
<accession>A0ABC9APS6</accession>
<dbReference type="EMBL" id="OZ075132">
    <property type="protein sequence ID" value="CAL4984096.1"/>
    <property type="molecule type" value="Genomic_DNA"/>
</dbReference>
<protein>
    <recommendedName>
        <fullName evidence="9">Cytochrome P450</fullName>
    </recommendedName>
</protein>
<dbReference type="PANTHER" id="PTHR24298:SF389">
    <property type="entry name" value="OS04G0128400 PROTEIN"/>
    <property type="match status" value="1"/>
</dbReference>
<feature type="signal peptide" evidence="6">
    <location>
        <begin position="1"/>
        <end position="20"/>
    </location>
</feature>
<dbReference type="PRINTS" id="PR00463">
    <property type="entry name" value="EP450I"/>
</dbReference>
<dbReference type="InterPro" id="IPR001128">
    <property type="entry name" value="Cyt_P450"/>
</dbReference>
<proteinExistence type="predicted"/>
<name>A0ABC9APS6_9POAL</name>
<dbReference type="InterPro" id="IPR051103">
    <property type="entry name" value="Plant_metabolite_P450s"/>
</dbReference>
<dbReference type="InterPro" id="IPR036396">
    <property type="entry name" value="Cyt_P450_sf"/>
</dbReference>
<dbReference type="Gene3D" id="1.10.630.10">
    <property type="entry name" value="Cytochrome P450"/>
    <property type="match status" value="1"/>
</dbReference>
<evidence type="ECO:0000256" key="5">
    <source>
        <dbReference type="ARBA" id="ARBA00023136"/>
    </source>
</evidence>
<evidence type="ECO:0000313" key="7">
    <source>
        <dbReference type="EMBL" id="CAL4984096.1"/>
    </source>
</evidence>
<keyword evidence="6" id="KW-0732">Signal</keyword>
<sequence length="463" mass="50389">MEAMLMLLTVALALLVFLSAASFRRGSKLAGDTRRAHPATTTTIQVRDAAVARRMIFDDADSFSNHPAAPFPVDLDAGHHKTTSINSAPYGPLWRALRRNLTAGVLHPSRLVPLLAPLHRAAAAALVANLNSSLVTGAGVVAVVVVRDALYDAVFGVTARLCFGDDDALGGGGGAGERAMREALREFFHSGIDAGVLARSRAARLLRWRQWRYLAGTRRRLAELFAPAIIAARRRSRCRAGGVRSYVDTLLDVCVPAGESAVDRRRELRDDEIVRLVWEFLGAGTETVVACVEWTLARLVASPEVQDKLRRELIDGTTGGDHRDMPPYLRAVILESLRLHPPVPFILRDAVIGPDRRAEPPPPPDGSPSPVRFTFMAEEIGRDGKAWKDPEEFIPERFLTGGEGEDVGPVPGTKEIKMMPFNWAPPDGGGVGVDLTATHALFIKVMASPLRARITPRKEMLAR</sequence>
<keyword evidence="3" id="KW-0479">Metal-binding</keyword>
<reference evidence="7" key="1">
    <citation type="submission" date="2024-10" db="EMBL/GenBank/DDBJ databases">
        <authorList>
            <person name="Ryan C."/>
        </authorList>
    </citation>
    <scope>NUCLEOTIDE SEQUENCE [LARGE SCALE GENOMIC DNA]</scope>
</reference>
<dbReference type="InterPro" id="IPR002401">
    <property type="entry name" value="Cyt_P450_E_grp-I"/>
</dbReference>
<evidence type="ECO:0000256" key="2">
    <source>
        <dbReference type="ARBA" id="ARBA00022692"/>
    </source>
</evidence>
<evidence type="ECO:0000256" key="1">
    <source>
        <dbReference type="ARBA" id="ARBA00004167"/>
    </source>
</evidence>
<evidence type="ECO:0000256" key="3">
    <source>
        <dbReference type="ARBA" id="ARBA00022723"/>
    </source>
</evidence>
<dbReference type="AlphaFoldDB" id="A0ABC9APS6"/>
<dbReference type="GO" id="GO:0016020">
    <property type="term" value="C:membrane"/>
    <property type="evidence" value="ECO:0007669"/>
    <property type="project" value="UniProtKB-SubCell"/>
</dbReference>
<keyword evidence="8" id="KW-1185">Reference proteome</keyword>
<feature type="chain" id="PRO_5044772387" description="Cytochrome P450" evidence="6">
    <location>
        <begin position="21"/>
        <end position="463"/>
    </location>
</feature>
<evidence type="ECO:0000256" key="6">
    <source>
        <dbReference type="SAM" id="SignalP"/>
    </source>
</evidence>
<comment type="subcellular location">
    <subcellularLocation>
        <location evidence="1">Membrane</location>
        <topology evidence="1">Single-pass membrane protein</topology>
    </subcellularLocation>
</comment>
<organism evidence="7 8">
    <name type="scientific">Urochloa decumbens</name>
    <dbReference type="NCBI Taxonomy" id="240449"/>
    <lineage>
        <taxon>Eukaryota</taxon>
        <taxon>Viridiplantae</taxon>
        <taxon>Streptophyta</taxon>
        <taxon>Embryophyta</taxon>
        <taxon>Tracheophyta</taxon>
        <taxon>Spermatophyta</taxon>
        <taxon>Magnoliopsida</taxon>
        <taxon>Liliopsida</taxon>
        <taxon>Poales</taxon>
        <taxon>Poaceae</taxon>
        <taxon>PACMAD clade</taxon>
        <taxon>Panicoideae</taxon>
        <taxon>Panicodae</taxon>
        <taxon>Paniceae</taxon>
        <taxon>Melinidinae</taxon>
        <taxon>Urochloa</taxon>
    </lineage>
</organism>
<dbReference type="GO" id="GO:0046872">
    <property type="term" value="F:metal ion binding"/>
    <property type="evidence" value="ECO:0007669"/>
    <property type="project" value="UniProtKB-KW"/>
</dbReference>
<dbReference type="PANTHER" id="PTHR24298">
    <property type="entry name" value="FLAVONOID 3'-MONOOXYGENASE-RELATED"/>
    <property type="match status" value="1"/>
</dbReference>